<evidence type="ECO:0000256" key="1">
    <source>
        <dbReference type="ARBA" id="ARBA00009686"/>
    </source>
</evidence>
<organism evidence="5 6">
    <name type="scientific">Zophobas morio</name>
    <dbReference type="NCBI Taxonomy" id="2755281"/>
    <lineage>
        <taxon>Eukaryota</taxon>
        <taxon>Metazoa</taxon>
        <taxon>Ecdysozoa</taxon>
        <taxon>Arthropoda</taxon>
        <taxon>Hexapoda</taxon>
        <taxon>Insecta</taxon>
        <taxon>Pterygota</taxon>
        <taxon>Neoptera</taxon>
        <taxon>Endopterygota</taxon>
        <taxon>Coleoptera</taxon>
        <taxon>Polyphaga</taxon>
        <taxon>Cucujiformia</taxon>
        <taxon>Tenebrionidae</taxon>
        <taxon>Zophobas</taxon>
    </lineage>
</organism>
<dbReference type="InterPro" id="IPR023196">
    <property type="entry name" value="Phosducin_N_dom_sf"/>
</dbReference>
<evidence type="ECO:0000256" key="3">
    <source>
        <dbReference type="SAM" id="MobiDB-lite"/>
    </source>
</evidence>
<keyword evidence="6" id="KW-1185">Reference proteome</keyword>
<dbReference type="PANTHER" id="PTHR46052">
    <property type="entry name" value="PHOSDUCIN-LIKE PROTEIN"/>
    <property type="match status" value="1"/>
</dbReference>
<dbReference type="Gene3D" id="3.40.30.10">
    <property type="entry name" value="Glutaredoxin"/>
    <property type="match status" value="1"/>
</dbReference>
<dbReference type="InterPro" id="IPR001200">
    <property type="entry name" value="Phosducin"/>
</dbReference>
<dbReference type="PRINTS" id="PR00677">
    <property type="entry name" value="PHOSDUCIN"/>
</dbReference>
<dbReference type="AlphaFoldDB" id="A0AA38MNN2"/>
<sequence>MATLEDKILGEKLHNYCSSSSSEESDGDSDLDHNKQEQAGSPETSAVPEINKWEGTSTNTGPKGVIKDWQRYKQLENEKRSEDEREKISLMKKLTLTVQSALDEEREKAALEDPEMAELLSDAFLLKYQKDRLQEMVLQTNHNITFGELYVLKDSEELLNAIDEENKSVTVVVHIYENNVEACHTMNKCLKQLCKIYKNVKFCAILSSRAGMSKRFKADGVPALLIYKGGQLVGNFIRLSDDLGNDFQPEDIQGFLVEHGMLEDKSCTPLLIKDSTNDSDSD</sequence>
<dbReference type="InterPro" id="IPR036249">
    <property type="entry name" value="Thioredoxin-like_sf"/>
</dbReference>
<gene>
    <name evidence="5" type="ORF">Zmor_006716</name>
</gene>
<comment type="caution">
    <text evidence="5">The sequence shown here is derived from an EMBL/GenBank/DDBJ whole genome shotgun (WGS) entry which is preliminary data.</text>
</comment>
<keyword evidence="2" id="KW-0597">Phosphoprotein</keyword>
<dbReference type="EMBL" id="JALNTZ010000002">
    <property type="protein sequence ID" value="KAJ3662362.1"/>
    <property type="molecule type" value="Genomic_DNA"/>
</dbReference>
<dbReference type="Gene3D" id="1.10.168.10">
    <property type="entry name" value="Phosducin, domain 2"/>
    <property type="match status" value="1"/>
</dbReference>
<evidence type="ECO:0000256" key="2">
    <source>
        <dbReference type="ARBA" id="ARBA00022553"/>
    </source>
</evidence>
<feature type="domain" description="Phosducin" evidence="4">
    <location>
        <begin position="51"/>
        <end position="269"/>
    </location>
</feature>
<feature type="compositionally biased region" description="Basic and acidic residues" evidence="3">
    <location>
        <begin position="1"/>
        <end position="14"/>
    </location>
</feature>
<dbReference type="GO" id="GO:0008277">
    <property type="term" value="P:regulation of G protein-coupled receptor signaling pathway"/>
    <property type="evidence" value="ECO:0007669"/>
    <property type="project" value="InterPro"/>
</dbReference>
<feature type="region of interest" description="Disordered" evidence="3">
    <location>
        <begin position="1"/>
        <end position="65"/>
    </location>
</feature>
<comment type="similarity">
    <text evidence="1">Belongs to the phosducin family.</text>
</comment>
<evidence type="ECO:0000259" key="4">
    <source>
        <dbReference type="Pfam" id="PF02114"/>
    </source>
</evidence>
<protein>
    <recommendedName>
        <fullName evidence="4">Phosducin domain-containing protein</fullName>
    </recommendedName>
</protein>
<dbReference type="PANTHER" id="PTHR46052:SF1">
    <property type="entry name" value="PHOSDUCIN-LIKE PROTEIN"/>
    <property type="match status" value="1"/>
</dbReference>
<dbReference type="Pfam" id="PF02114">
    <property type="entry name" value="Phosducin"/>
    <property type="match status" value="1"/>
</dbReference>
<reference evidence="5" key="1">
    <citation type="journal article" date="2023" name="G3 (Bethesda)">
        <title>Whole genome assemblies of Zophobas morio and Tenebrio molitor.</title>
        <authorList>
            <person name="Kaur S."/>
            <person name="Stinson S.A."/>
            <person name="diCenzo G.C."/>
        </authorList>
    </citation>
    <scope>NUCLEOTIDE SEQUENCE</scope>
    <source>
        <strain evidence="5">QUZm001</strain>
    </source>
</reference>
<dbReference type="InterPro" id="IPR051499">
    <property type="entry name" value="Phosducin-like_reg"/>
</dbReference>
<accession>A0AA38MNN2</accession>
<evidence type="ECO:0000313" key="5">
    <source>
        <dbReference type="EMBL" id="KAJ3662362.1"/>
    </source>
</evidence>
<dbReference type="Proteomes" id="UP001168821">
    <property type="component" value="Unassembled WGS sequence"/>
</dbReference>
<name>A0AA38MNN2_9CUCU</name>
<evidence type="ECO:0000313" key="6">
    <source>
        <dbReference type="Proteomes" id="UP001168821"/>
    </source>
</evidence>
<dbReference type="CDD" id="cd02987">
    <property type="entry name" value="Phd_like_Phd"/>
    <property type="match status" value="1"/>
</dbReference>
<dbReference type="SUPFAM" id="SSF52833">
    <property type="entry name" value="Thioredoxin-like"/>
    <property type="match status" value="1"/>
</dbReference>
<dbReference type="InterPro" id="IPR024253">
    <property type="entry name" value="Phosducin_thioredoxin-like_dom"/>
</dbReference>
<proteinExistence type="inferred from homology"/>